<evidence type="ECO:0000259" key="6">
    <source>
        <dbReference type="PROSITE" id="PS50888"/>
    </source>
</evidence>
<feature type="region of interest" description="Disordered" evidence="5">
    <location>
        <begin position="197"/>
        <end position="219"/>
    </location>
</feature>
<name>A0A0H3Y8Z4_SALMI</name>
<dbReference type="AlphaFoldDB" id="A0A0H3Y8Z4"/>
<evidence type="ECO:0000256" key="4">
    <source>
        <dbReference type="ARBA" id="ARBA00023242"/>
    </source>
</evidence>
<feature type="compositionally biased region" description="Low complexity" evidence="5">
    <location>
        <begin position="70"/>
        <end position="88"/>
    </location>
</feature>
<dbReference type="FunFam" id="4.10.280.10:FF:000002">
    <property type="entry name" value="Basic helix-loop-helix transcription factor"/>
    <property type="match status" value="1"/>
</dbReference>
<sequence length="232" mass="25851">MDPQGPAMMNEGGVYNFAEIWPAFQMNATATSYGLGLDPMVMDQRSNHSPPNHNSRKRREDDDCVKGGASTSNSNGNSNNTTNNNNNNVMHLQKPADPSKQDYIHVRARRGQATDSHSLAERARREKISERMRILQDLVPGCNKVSICKALVLDEIINYIQSLQRQVEFLSMKLEAVNARVSIDGYPSKDFSQQTFDSSGMAYGSQSTREYGRGSSPEWLHMQIGGGFERSS</sequence>
<comment type="subcellular location">
    <subcellularLocation>
        <location evidence="1">Nucleus</location>
    </subcellularLocation>
</comment>
<dbReference type="SMART" id="SM00353">
    <property type="entry name" value="HLH"/>
    <property type="match status" value="1"/>
</dbReference>
<dbReference type="PANTHER" id="PTHR12565:SF321">
    <property type="entry name" value="TRANSCRIPTION FACTOR BHLH089"/>
    <property type="match status" value="1"/>
</dbReference>
<feature type="region of interest" description="Disordered" evidence="5">
    <location>
        <begin position="41"/>
        <end position="97"/>
    </location>
</feature>
<keyword evidence="3" id="KW-0804">Transcription</keyword>
<dbReference type="InterPro" id="IPR011598">
    <property type="entry name" value="bHLH_dom"/>
</dbReference>
<organism evidence="7">
    <name type="scientific">Salvia miltiorrhiza</name>
    <name type="common">Chinese sage</name>
    <dbReference type="NCBI Taxonomy" id="226208"/>
    <lineage>
        <taxon>Eukaryota</taxon>
        <taxon>Viridiplantae</taxon>
        <taxon>Streptophyta</taxon>
        <taxon>Embryophyta</taxon>
        <taxon>Tracheophyta</taxon>
        <taxon>Spermatophyta</taxon>
        <taxon>Magnoliopsida</taxon>
        <taxon>eudicotyledons</taxon>
        <taxon>Gunneridae</taxon>
        <taxon>Pentapetalae</taxon>
        <taxon>asterids</taxon>
        <taxon>lamiids</taxon>
        <taxon>Lamiales</taxon>
        <taxon>Lamiaceae</taxon>
        <taxon>Nepetoideae</taxon>
        <taxon>Mentheae</taxon>
        <taxon>Salviinae</taxon>
        <taxon>Salvia</taxon>
        <taxon>Salvia incertae sedis</taxon>
    </lineage>
</organism>
<protein>
    <submittedName>
        <fullName evidence="7">Basic helix-loop-helix transcription factor</fullName>
    </submittedName>
</protein>
<dbReference type="GO" id="GO:0003700">
    <property type="term" value="F:DNA-binding transcription factor activity"/>
    <property type="evidence" value="ECO:0007669"/>
    <property type="project" value="TreeGrafter"/>
</dbReference>
<dbReference type="EMBL" id="KP257538">
    <property type="protein sequence ID" value="AKN09640.1"/>
    <property type="molecule type" value="mRNA"/>
</dbReference>
<feature type="compositionally biased region" description="Polar residues" evidence="5">
    <location>
        <begin position="197"/>
        <end position="209"/>
    </location>
</feature>
<evidence type="ECO:0000256" key="5">
    <source>
        <dbReference type="SAM" id="MobiDB-lite"/>
    </source>
</evidence>
<keyword evidence="4" id="KW-0539">Nucleus</keyword>
<evidence type="ECO:0000256" key="3">
    <source>
        <dbReference type="ARBA" id="ARBA00023163"/>
    </source>
</evidence>
<dbReference type="PANTHER" id="PTHR12565">
    <property type="entry name" value="STEROL REGULATORY ELEMENT-BINDING PROTEIN"/>
    <property type="match status" value="1"/>
</dbReference>
<keyword evidence="2" id="KW-0805">Transcription regulation</keyword>
<evidence type="ECO:0000256" key="1">
    <source>
        <dbReference type="ARBA" id="ARBA00004123"/>
    </source>
</evidence>
<dbReference type="CDD" id="cd18919">
    <property type="entry name" value="bHLH_AtBPE_like"/>
    <property type="match status" value="1"/>
</dbReference>
<evidence type="ECO:0000313" key="7">
    <source>
        <dbReference type="EMBL" id="AKN09640.1"/>
    </source>
</evidence>
<dbReference type="Gene3D" id="4.10.280.10">
    <property type="entry name" value="Helix-loop-helix DNA-binding domain"/>
    <property type="match status" value="1"/>
</dbReference>
<reference evidence="7" key="1">
    <citation type="submission" date="2014-12" db="EMBL/GenBank/DDBJ databases">
        <title>Genome-wide characterization and analysis of bHLH transcription factors related to tanshinones biosynthesis in Salvia miltiorrhiza.</title>
        <authorList>
            <person name="Zhang X."/>
            <person name="Song J."/>
        </authorList>
    </citation>
    <scope>NUCLEOTIDE SEQUENCE</scope>
</reference>
<proteinExistence type="evidence at transcript level"/>
<dbReference type="InterPro" id="IPR024097">
    <property type="entry name" value="bHLH_ZIP_TF"/>
</dbReference>
<dbReference type="InterPro" id="IPR036638">
    <property type="entry name" value="HLH_DNA-bd_sf"/>
</dbReference>
<evidence type="ECO:0000256" key="2">
    <source>
        <dbReference type="ARBA" id="ARBA00023015"/>
    </source>
</evidence>
<dbReference type="Pfam" id="PF00010">
    <property type="entry name" value="HLH"/>
    <property type="match status" value="1"/>
</dbReference>
<accession>A0A0H3Y8Z4</accession>
<feature type="domain" description="BHLH" evidence="6">
    <location>
        <begin position="112"/>
        <end position="163"/>
    </location>
</feature>
<dbReference type="GO" id="GO:0005634">
    <property type="term" value="C:nucleus"/>
    <property type="evidence" value="ECO:0007669"/>
    <property type="project" value="UniProtKB-SubCell"/>
</dbReference>
<dbReference type="GO" id="GO:0046983">
    <property type="term" value="F:protein dimerization activity"/>
    <property type="evidence" value="ECO:0007669"/>
    <property type="project" value="InterPro"/>
</dbReference>
<dbReference type="SUPFAM" id="SSF47459">
    <property type="entry name" value="HLH, helix-loop-helix DNA-binding domain"/>
    <property type="match status" value="1"/>
</dbReference>
<dbReference type="PROSITE" id="PS50888">
    <property type="entry name" value="BHLH"/>
    <property type="match status" value="1"/>
</dbReference>